<dbReference type="PANTHER" id="PTHR43330:SF27">
    <property type="entry name" value="METHIONINE AMINOPEPTIDASE"/>
    <property type="match status" value="1"/>
</dbReference>
<evidence type="ECO:0000259" key="5">
    <source>
        <dbReference type="Pfam" id="PF00557"/>
    </source>
</evidence>
<dbReference type="InterPro" id="IPR036005">
    <property type="entry name" value="Creatinase/aminopeptidase-like"/>
</dbReference>
<sequence length="199" mass="21630">MIHTRSPQEVEKIRRSCRIVTETLQLVADKIRPGVTPMELDTAAEAYIRSQKADPGFKGLYGYPATLCISIEDEVVHGIPDDTPLEEGQIVAIDVGARKEGYYGDHARTFAVGQVDEPRRHLLTRTRECLDLGVQAARAGGNVGDIGYAVQQHAESAGYGVVRELVGHGVGTRLHEEPQVPNFGRPGFGALLREGMCLG</sequence>
<dbReference type="GO" id="GO:0005829">
    <property type="term" value="C:cytosol"/>
    <property type="evidence" value="ECO:0007669"/>
    <property type="project" value="TreeGrafter"/>
</dbReference>
<dbReference type="GO" id="GO:0070006">
    <property type="term" value="F:metalloaminopeptidase activity"/>
    <property type="evidence" value="ECO:0007669"/>
    <property type="project" value="InterPro"/>
</dbReference>
<feature type="non-terminal residue" evidence="6">
    <location>
        <position position="199"/>
    </location>
</feature>
<dbReference type="AlphaFoldDB" id="X1MPQ9"/>
<dbReference type="NCBIfam" id="TIGR00500">
    <property type="entry name" value="met_pdase_I"/>
    <property type="match status" value="1"/>
</dbReference>
<evidence type="ECO:0000256" key="4">
    <source>
        <dbReference type="ARBA" id="ARBA00022801"/>
    </source>
</evidence>
<comment type="caution">
    <text evidence="6">The sequence shown here is derived from an EMBL/GenBank/DDBJ whole genome shotgun (WGS) entry which is preliminary data.</text>
</comment>
<keyword evidence="2" id="KW-0645">Protease</keyword>
<evidence type="ECO:0000256" key="2">
    <source>
        <dbReference type="ARBA" id="ARBA00022670"/>
    </source>
</evidence>
<dbReference type="InterPro" id="IPR000994">
    <property type="entry name" value="Pept_M24"/>
</dbReference>
<protein>
    <recommendedName>
        <fullName evidence="5">Peptidase M24 domain-containing protein</fullName>
    </recommendedName>
</protein>
<dbReference type="InterPro" id="IPR001714">
    <property type="entry name" value="Pept_M24_MAP"/>
</dbReference>
<evidence type="ECO:0000256" key="1">
    <source>
        <dbReference type="ARBA" id="ARBA00022438"/>
    </source>
</evidence>
<proteinExistence type="predicted"/>
<evidence type="ECO:0000256" key="3">
    <source>
        <dbReference type="ARBA" id="ARBA00022723"/>
    </source>
</evidence>
<keyword evidence="4" id="KW-0378">Hydrolase</keyword>
<dbReference type="SUPFAM" id="SSF55920">
    <property type="entry name" value="Creatinase/aminopeptidase"/>
    <property type="match status" value="1"/>
</dbReference>
<dbReference type="EMBL" id="BARV01019771">
    <property type="protein sequence ID" value="GAI19986.1"/>
    <property type="molecule type" value="Genomic_DNA"/>
</dbReference>
<reference evidence="6" key="1">
    <citation type="journal article" date="2014" name="Front. Microbiol.">
        <title>High frequency of phylogenetically diverse reductive dehalogenase-homologous genes in deep subseafloor sedimentary metagenomes.</title>
        <authorList>
            <person name="Kawai M."/>
            <person name="Futagami T."/>
            <person name="Toyoda A."/>
            <person name="Takaki Y."/>
            <person name="Nishi S."/>
            <person name="Hori S."/>
            <person name="Arai W."/>
            <person name="Tsubouchi T."/>
            <person name="Morono Y."/>
            <person name="Uchiyama I."/>
            <person name="Ito T."/>
            <person name="Fujiyama A."/>
            <person name="Inagaki F."/>
            <person name="Takami H."/>
        </authorList>
    </citation>
    <scope>NUCLEOTIDE SEQUENCE</scope>
    <source>
        <strain evidence="6">Expedition CK06-06</strain>
    </source>
</reference>
<dbReference type="GO" id="GO:0006508">
    <property type="term" value="P:proteolysis"/>
    <property type="evidence" value="ECO:0007669"/>
    <property type="project" value="UniProtKB-KW"/>
</dbReference>
<keyword evidence="1" id="KW-0031">Aminopeptidase</keyword>
<keyword evidence="3" id="KW-0479">Metal-binding</keyword>
<name>X1MPQ9_9ZZZZ</name>
<dbReference type="InterPro" id="IPR002467">
    <property type="entry name" value="Pept_M24A_MAP1"/>
</dbReference>
<dbReference type="PANTHER" id="PTHR43330">
    <property type="entry name" value="METHIONINE AMINOPEPTIDASE"/>
    <property type="match status" value="1"/>
</dbReference>
<dbReference type="Gene3D" id="3.90.230.10">
    <property type="entry name" value="Creatinase/methionine aminopeptidase superfamily"/>
    <property type="match status" value="1"/>
</dbReference>
<feature type="domain" description="Peptidase M24" evidence="5">
    <location>
        <begin position="11"/>
        <end position="198"/>
    </location>
</feature>
<dbReference type="PRINTS" id="PR00599">
    <property type="entry name" value="MAPEPTIDASE"/>
</dbReference>
<evidence type="ECO:0000313" key="6">
    <source>
        <dbReference type="EMBL" id="GAI19986.1"/>
    </source>
</evidence>
<dbReference type="GO" id="GO:0046872">
    <property type="term" value="F:metal ion binding"/>
    <property type="evidence" value="ECO:0007669"/>
    <property type="project" value="UniProtKB-KW"/>
</dbReference>
<gene>
    <name evidence="6" type="ORF">S06H3_33162</name>
</gene>
<dbReference type="Pfam" id="PF00557">
    <property type="entry name" value="Peptidase_M24"/>
    <property type="match status" value="1"/>
</dbReference>
<accession>X1MPQ9</accession>
<organism evidence="6">
    <name type="scientific">marine sediment metagenome</name>
    <dbReference type="NCBI Taxonomy" id="412755"/>
    <lineage>
        <taxon>unclassified sequences</taxon>
        <taxon>metagenomes</taxon>
        <taxon>ecological metagenomes</taxon>
    </lineage>
</organism>